<dbReference type="Proteomes" id="UP001324427">
    <property type="component" value="Unassembled WGS sequence"/>
</dbReference>
<reference evidence="2 3" key="1">
    <citation type="submission" date="2021-11" db="EMBL/GenBank/DDBJ databases">
        <title>Black yeast isolated from Biological Soil Crust.</title>
        <authorList>
            <person name="Kurbessoian T."/>
        </authorList>
    </citation>
    <scope>NUCLEOTIDE SEQUENCE [LARGE SCALE GENOMIC DNA]</scope>
    <source>
        <strain evidence="2 3">CCFEE 5522</strain>
    </source>
</reference>
<feature type="region of interest" description="Disordered" evidence="1">
    <location>
        <begin position="24"/>
        <end position="50"/>
    </location>
</feature>
<dbReference type="AlphaFoldDB" id="A0AAV9JC42"/>
<protein>
    <submittedName>
        <fullName evidence="2">Uncharacterized protein</fullName>
    </submittedName>
</protein>
<proteinExistence type="predicted"/>
<sequence length="913" mass="103195">MGARFDRWLARPSTLHLLRQLVGPLEGPARPRPPCRASSTAVTTTRRNAKQPLTIRRLDHTAEEALALSAKELGLHMSLRAGVPFFGRDDGQATSLGDGASFDTLRYQADVAAEDKRGTLLVDEDEHKHNLRLWVEILHFRQRLDGLAGVVAVWQGMRGRDIDLPTEGEEADILWTTFVRAIIGEQQWARDASLPDPYAYIVHLKERTGRHYEKLYDIIIGSFFRVRPGLVRLWHRRLSDAGLVPPDALRRVAKDAMHSHLPVEAFKVFRQLYAQRQERSLYDCYVGVALEAEDSGDTVFGWHRFLLKNSDGPSQEMFACPDVQRLFELDKSASLPMVHAKRIPADGLHDTALPEYPAMTRASMSGLMGDVHGIKPKEISDAFVAKMFATRAFSLDLVIRGLSFFALDKLGPIAVRELAVRAGSPVEFGNTLGSLKTMDIGISNAPYCRLVQNLASEGQSELFHALLASDQHPEAYEDTATQEALLTSFLEAGNWTQAHITLLCLSLAGVQQQAAAWNLIAQYYLRQRQHRLVAQTIQHLQAQKAPLTFTTLTYLHRYLLPIRRRRKRPIESQRQDKPPFNALDFVTSACMYADDVARRDGRPENYVRPRVWRELLKRHGMTHRWPGFTKLVLWLVERYSGPRFQQDNKSASSAVQLWPSCPLHFIFDRQMQQALFTWGFRSAAVRHQLHPAPCKRIPTDMGAPGPGGSQPERNGTATWAQGLVLLLHLRSRGVNVVDADVWRAFRLRMWILFGPGHSTLAINEVTRQRNHMSLAHYIRTANDIWPGGLVQINPMLLGDGEDEALQLQPQLLLAFFGRQMRVGWRRGERSQEYADVRSWAQAVEASRWSEGRRGRTAAQRLWVWERSPFRVCVSKGERGSPEGKGTGMGYESSAARPPQQDLPRPGDPNSSRK</sequence>
<feature type="region of interest" description="Disordered" evidence="1">
    <location>
        <begin position="874"/>
        <end position="913"/>
    </location>
</feature>
<evidence type="ECO:0000313" key="3">
    <source>
        <dbReference type="Proteomes" id="UP001324427"/>
    </source>
</evidence>
<dbReference type="EMBL" id="JAVFHQ010000041">
    <property type="protein sequence ID" value="KAK4542492.1"/>
    <property type="molecule type" value="Genomic_DNA"/>
</dbReference>
<evidence type="ECO:0000313" key="2">
    <source>
        <dbReference type="EMBL" id="KAK4542492.1"/>
    </source>
</evidence>
<accession>A0AAV9JC42</accession>
<feature type="compositionally biased region" description="Low complexity" evidence="1">
    <location>
        <begin position="35"/>
        <end position="46"/>
    </location>
</feature>
<organism evidence="2 3">
    <name type="scientific">Oleoguttula mirabilis</name>
    <dbReference type="NCBI Taxonomy" id="1507867"/>
    <lineage>
        <taxon>Eukaryota</taxon>
        <taxon>Fungi</taxon>
        <taxon>Dikarya</taxon>
        <taxon>Ascomycota</taxon>
        <taxon>Pezizomycotina</taxon>
        <taxon>Dothideomycetes</taxon>
        <taxon>Dothideomycetidae</taxon>
        <taxon>Mycosphaerellales</taxon>
        <taxon>Teratosphaeriaceae</taxon>
        <taxon>Oleoguttula</taxon>
    </lineage>
</organism>
<name>A0AAV9JC42_9PEZI</name>
<evidence type="ECO:0000256" key="1">
    <source>
        <dbReference type="SAM" id="MobiDB-lite"/>
    </source>
</evidence>
<gene>
    <name evidence="2" type="ORF">LTR36_006744</name>
</gene>
<comment type="caution">
    <text evidence="2">The sequence shown here is derived from an EMBL/GenBank/DDBJ whole genome shotgun (WGS) entry which is preliminary data.</text>
</comment>
<keyword evidence="3" id="KW-1185">Reference proteome</keyword>